<keyword evidence="6" id="KW-0325">Glycoprotein</keyword>
<evidence type="ECO:0000313" key="9">
    <source>
        <dbReference type="Proteomes" id="UP000826234"/>
    </source>
</evidence>
<gene>
    <name evidence="8" type="ORF">JD844_001163</name>
</gene>
<evidence type="ECO:0000256" key="6">
    <source>
        <dbReference type="ARBA" id="ARBA00023180"/>
    </source>
</evidence>
<accession>A0ABQ7T9Z5</accession>
<dbReference type="InterPro" id="IPR001828">
    <property type="entry name" value="ANF_lig-bd_rcpt"/>
</dbReference>
<comment type="subcellular location">
    <subcellularLocation>
        <location evidence="1">Membrane</location>
        <topology evidence="1">Multi-pass membrane protein</topology>
    </subcellularLocation>
</comment>
<evidence type="ECO:0000256" key="3">
    <source>
        <dbReference type="ARBA" id="ARBA00022989"/>
    </source>
</evidence>
<dbReference type="Pfam" id="PF01094">
    <property type="entry name" value="ANF_receptor"/>
    <property type="match status" value="1"/>
</dbReference>
<organism evidence="8 9">
    <name type="scientific">Phrynosoma platyrhinos</name>
    <name type="common">Desert horned lizard</name>
    <dbReference type="NCBI Taxonomy" id="52577"/>
    <lineage>
        <taxon>Eukaryota</taxon>
        <taxon>Metazoa</taxon>
        <taxon>Chordata</taxon>
        <taxon>Craniata</taxon>
        <taxon>Vertebrata</taxon>
        <taxon>Euteleostomi</taxon>
        <taxon>Lepidosauria</taxon>
        <taxon>Squamata</taxon>
        <taxon>Bifurcata</taxon>
        <taxon>Unidentata</taxon>
        <taxon>Episquamata</taxon>
        <taxon>Toxicofera</taxon>
        <taxon>Iguania</taxon>
        <taxon>Phrynosomatidae</taxon>
        <taxon>Phrynosomatinae</taxon>
        <taxon>Phrynosoma</taxon>
    </lineage>
</organism>
<feature type="domain" description="Receptor ligand binding region" evidence="7">
    <location>
        <begin position="129"/>
        <end position="534"/>
    </location>
</feature>
<evidence type="ECO:0000256" key="4">
    <source>
        <dbReference type="ARBA" id="ARBA00023136"/>
    </source>
</evidence>
<dbReference type="Gene3D" id="3.40.50.2300">
    <property type="match status" value="2"/>
</dbReference>
<reference evidence="8 9" key="1">
    <citation type="journal article" date="2022" name="Gigascience">
        <title>A chromosome-level genome assembly and annotation of the desert horned lizard, Phrynosoma platyrhinos, provides insight into chromosomal rearrangements among reptiles.</title>
        <authorList>
            <person name="Koochekian N."/>
            <person name="Ascanio A."/>
            <person name="Farleigh K."/>
            <person name="Card D.C."/>
            <person name="Schield D.R."/>
            <person name="Castoe T.A."/>
            <person name="Jezkova T."/>
        </authorList>
    </citation>
    <scope>NUCLEOTIDE SEQUENCE [LARGE SCALE GENOMIC DNA]</scope>
    <source>
        <strain evidence="8">NK-2021</strain>
    </source>
</reference>
<dbReference type="InterPro" id="IPR000068">
    <property type="entry name" value="GPCR_3_Ca_sens_rcpt-rel"/>
</dbReference>
<dbReference type="PRINTS" id="PR00248">
    <property type="entry name" value="GPCRMGR"/>
</dbReference>
<dbReference type="InterPro" id="IPR000337">
    <property type="entry name" value="GPCR_3"/>
</dbReference>
<comment type="caution">
    <text evidence="8">The sequence shown here is derived from an EMBL/GenBank/DDBJ whole genome shotgun (WGS) entry which is preliminary data.</text>
</comment>
<dbReference type="EMBL" id="JAIPUX010000521">
    <property type="protein sequence ID" value="KAH0626267.1"/>
    <property type="molecule type" value="Genomic_DNA"/>
</dbReference>
<evidence type="ECO:0000256" key="1">
    <source>
        <dbReference type="ARBA" id="ARBA00004141"/>
    </source>
</evidence>
<keyword evidence="2" id="KW-0812">Transmembrane</keyword>
<keyword evidence="5" id="KW-0675">Receptor</keyword>
<keyword evidence="4" id="KW-0472">Membrane</keyword>
<sequence>MEDMDDCLAWQEDQYPNNGKDKCIQKDISFLSYEESLGIIGVCKIPVAKYSISEPIPILHKYYQAGDLTIASIISQSLLISDDVTFRRHPNEELIDENMKIVQFFLKAEALYHNSHCRVFTQIYQHILALVFAVKEINENVQILPNITLGFDIYNNYFRPRLTFQSSMELLSSRGKFIPNYKCNIQNIPVAVIGGPNSNICLHMAAILGNYKMPQLTYAPAPGINNQIQGLFFHWMFPNGHHQYTGILQLLLHFKWMWIGVIYLNVDSAETFIHDMLPIFIKSGICFDFIEKIHLSSDIAETIISGIMMYTVILKSSVNTVVFHGEIQSIAHWRILHHFFESEEMSMKKQGIVWIMTAEMDFTSLFFQKSWDTDFLHGALSFSVQSKDMPGFKRFVQSRKPFLHKEDGCIMDFWEQAFNCFFPTSMVQKTKNVCTEEEKIETLPGSVFETGMTSHSYSIYNAVYAVAYALHAMLLSILKPKIRMHTERWILLNHHSHQLHHFLRSISFNNSAGEVVSFDQNGELVGGFNIINWVTFSNQSFLRVTVGRIDPNAAPDKVFAISEDAIVWPSIFNQPQSFKDTNSLMYFPNSKVCLLSFMNRFSRFHCVMTIATQVIEGPRKKGDHFAATIAFHVQKGKFQTKQVRMACTAFIRNVGSDLPLKCYIKTEKITW</sequence>
<name>A0ABQ7T9Z5_PHRPL</name>
<proteinExistence type="predicted"/>
<keyword evidence="3" id="KW-1133">Transmembrane helix</keyword>
<dbReference type="Proteomes" id="UP000826234">
    <property type="component" value="Unassembled WGS sequence"/>
</dbReference>
<dbReference type="PANTHER" id="PTHR24061:SF599">
    <property type="entry name" value="G-PROTEIN COUPLED RECEPTORS FAMILY 3 PROFILE DOMAIN-CONTAINING PROTEIN"/>
    <property type="match status" value="1"/>
</dbReference>
<evidence type="ECO:0000313" key="8">
    <source>
        <dbReference type="EMBL" id="KAH0626267.1"/>
    </source>
</evidence>
<dbReference type="PANTHER" id="PTHR24061">
    <property type="entry name" value="CALCIUM-SENSING RECEPTOR-RELATED"/>
    <property type="match status" value="1"/>
</dbReference>
<evidence type="ECO:0000256" key="5">
    <source>
        <dbReference type="ARBA" id="ARBA00023170"/>
    </source>
</evidence>
<evidence type="ECO:0000256" key="2">
    <source>
        <dbReference type="ARBA" id="ARBA00022692"/>
    </source>
</evidence>
<protein>
    <recommendedName>
        <fullName evidence="7">Receptor ligand binding region domain-containing protein</fullName>
    </recommendedName>
</protein>
<keyword evidence="9" id="KW-1185">Reference proteome</keyword>
<dbReference type="InterPro" id="IPR028082">
    <property type="entry name" value="Peripla_BP_I"/>
</dbReference>
<dbReference type="SUPFAM" id="SSF53822">
    <property type="entry name" value="Periplasmic binding protein-like I"/>
    <property type="match status" value="1"/>
</dbReference>
<evidence type="ECO:0000259" key="7">
    <source>
        <dbReference type="Pfam" id="PF01094"/>
    </source>
</evidence>